<dbReference type="GO" id="GO:0016020">
    <property type="term" value="C:membrane"/>
    <property type="evidence" value="ECO:0007669"/>
    <property type="project" value="UniProtKB-SubCell"/>
</dbReference>
<keyword evidence="5 6" id="KW-0472">Membrane</keyword>
<dbReference type="InterPro" id="IPR038330">
    <property type="entry name" value="TspO/MBR-related_sf"/>
</dbReference>
<evidence type="ECO:0000313" key="7">
    <source>
        <dbReference type="EMBL" id="BAG40001.1"/>
    </source>
</evidence>
<dbReference type="PANTHER" id="PTHR10057">
    <property type="entry name" value="PERIPHERAL-TYPE BENZODIAZEPINE RECEPTOR"/>
    <property type="match status" value="1"/>
</dbReference>
<gene>
    <name evidence="7" type="ordered locus">OTT_0543</name>
</gene>
<dbReference type="KEGG" id="ott:OTT_0543"/>
<name>B3CRG0_ORITI</name>
<evidence type="ECO:0000256" key="1">
    <source>
        <dbReference type="ARBA" id="ARBA00004141"/>
    </source>
</evidence>
<dbReference type="HOGENOM" id="CLU_091805_2_0_5"/>
<evidence type="ECO:0000256" key="4">
    <source>
        <dbReference type="ARBA" id="ARBA00022989"/>
    </source>
</evidence>
<organism evidence="7 8">
    <name type="scientific">Orientia tsutsugamushi (strain Ikeda)</name>
    <name type="common">Rickettsia tsutsugamushi</name>
    <dbReference type="NCBI Taxonomy" id="334380"/>
    <lineage>
        <taxon>Bacteria</taxon>
        <taxon>Pseudomonadati</taxon>
        <taxon>Pseudomonadota</taxon>
        <taxon>Alphaproteobacteria</taxon>
        <taxon>Rickettsiales</taxon>
        <taxon>Rickettsiaceae</taxon>
        <taxon>Rickettsieae</taxon>
        <taxon>Orientia</taxon>
    </lineage>
</organism>
<dbReference type="Gene3D" id="1.20.1260.100">
    <property type="entry name" value="TspO/MBR protein"/>
    <property type="match status" value="1"/>
</dbReference>
<reference evidence="8" key="1">
    <citation type="journal article" date="2008" name="DNA Res.">
        <title>The whole-genome sequencing of the obligate intracellular bacterium Orientia tsutsugamushi revealed massive gene amplification during reductive genome evolution.</title>
        <authorList>
            <person name="Nakayama K."/>
            <person name="Yamashita A."/>
            <person name="Kurokawa K."/>
            <person name="Morimoto T."/>
            <person name="Ogawa M."/>
            <person name="Fukuhara M."/>
            <person name="Urakami H."/>
            <person name="Ohnishi M."/>
            <person name="Uchiyama I."/>
            <person name="Ogura Y."/>
            <person name="Ooka T."/>
            <person name="Oshima K."/>
            <person name="Tamura A."/>
            <person name="Hattori M."/>
            <person name="Hayashi T."/>
        </authorList>
    </citation>
    <scope>NUCLEOTIDE SEQUENCE [LARGE SCALE GENOMIC DNA]</scope>
    <source>
        <strain evidence="8">Ikeda</strain>
    </source>
</reference>
<dbReference type="GO" id="GO:0033013">
    <property type="term" value="P:tetrapyrrole metabolic process"/>
    <property type="evidence" value="ECO:0007669"/>
    <property type="project" value="UniProtKB-ARBA"/>
</dbReference>
<evidence type="ECO:0000313" key="8">
    <source>
        <dbReference type="Proteomes" id="UP000001033"/>
    </source>
</evidence>
<protein>
    <submittedName>
        <fullName evidence="7">DNA gyrase inhibitor</fullName>
    </submittedName>
</protein>
<feature type="transmembrane region" description="Helical" evidence="6">
    <location>
        <begin position="55"/>
        <end position="76"/>
    </location>
</feature>
<dbReference type="CDD" id="cd15904">
    <property type="entry name" value="TSPO_MBR"/>
    <property type="match status" value="1"/>
</dbReference>
<evidence type="ECO:0000256" key="5">
    <source>
        <dbReference type="ARBA" id="ARBA00023136"/>
    </source>
</evidence>
<keyword evidence="4 6" id="KW-1133">Transmembrane helix</keyword>
<comment type="subcellular location">
    <subcellularLocation>
        <location evidence="1">Membrane</location>
        <topology evidence="1">Multi-pass membrane protein</topology>
    </subcellularLocation>
</comment>
<dbReference type="PIRSF" id="PIRSF005859">
    <property type="entry name" value="PBR"/>
    <property type="match status" value="1"/>
</dbReference>
<dbReference type="PANTHER" id="PTHR10057:SF0">
    <property type="entry name" value="TRANSLOCATOR PROTEIN"/>
    <property type="match status" value="1"/>
</dbReference>
<dbReference type="FunFam" id="1.20.1260.100:FF:000001">
    <property type="entry name" value="translocator protein 2"/>
    <property type="match status" value="1"/>
</dbReference>
<feature type="transmembrane region" description="Helical" evidence="6">
    <location>
        <begin position="112"/>
        <end position="133"/>
    </location>
</feature>
<dbReference type="InterPro" id="IPR004307">
    <property type="entry name" value="TspO_MBR"/>
</dbReference>
<dbReference type="Proteomes" id="UP000001033">
    <property type="component" value="Chromosome"/>
</dbReference>
<dbReference type="EMBL" id="AP008981">
    <property type="protein sequence ID" value="BAG40001.1"/>
    <property type="molecule type" value="Genomic_DNA"/>
</dbReference>
<feature type="transmembrane region" description="Helical" evidence="6">
    <location>
        <begin position="140"/>
        <end position="161"/>
    </location>
</feature>
<accession>B3CRG0</accession>
<proteinExistence type="inferred from homology"/>
<comment type="similarity">
    <text evidence="2">Belongs to the TspO/BZRP family.</text>
</comment>
<sequence>MSPSFMNAGNKSKLSLIIWIVVLIAIGGVIGSFTKSEISTWYSTLHRSTMTQPNYVFPVAWTILYGIIGACGWLIWRSQAFPKLSIIKTLYVAQFILNWSWTPLFFHYHLTGLSIVVLIAMDILVGTIICSAYQKMRAVSLLMIPYLSWILFASYLNFYIWQYN</sequence>
<dbReference type="AlphaFoldDB" id="B3CRG0"/>
<evidence type="ECO:0000256" key="3">
    <source>
        <dbReference type="ARBA" id="ARBA00022692"/>
    </source>
</evidence>
<evidence type="ECO:0000256" key="6">
    <source>
        <dbReference type="SAM" id="Phobius"/>
    </source>
</evidence>
<dbReference type="Pfam" id="PF03073">
    <property type="entry name" value="TspO_MBR"/>
    <property type="match status" value="1"/>
</dbReference>
<evidence type="ECO:0000256" key="2">
    <source>
        <dbReference type="ARBA" id="ARBA00007524"/>
    </source>
</evidence>
<keyword evidence="3 6" id="KW-0812">Transmembrane</keyword>